<dbReference type="STRING" id="1508389.SAMN05444003_1154"/>
<organism evidence="2 3">
    <name type="scientific">Cognatiyoonia sediminum</name>
    <dbReference type="NCBI Taxonomy" id="1508389"/>
    <lineage>
        <taxon>Bacteria</taxon>
        <taxon>Pseudomonadati</taxon>
        <taxon>Pseudomonadota</taxon>
        <taxon>Alphaproteobacteria</taxon>
        <taxon>Rhodobacterales</taxon>
        <taxon>Paracoccaceae</taxon>
        <taxon>Cognatiyoonia</taxon>
    </lineage>
</organism>
<dbReference type="EMBL" id="FQXB01000001">
    <property type="protein sequence ID" value="SHG83755.1"/>
    <property type="molecule type" value="Genomic_DNA"/>
</dbReference>
<feature type="signal peptide" evidence="1">
    <location>
        <begin position="1"/>
        <end position="23"/>
    </location>
</feature>
<dbReference type="Proteomes" id="UP000184074">
    <property type="component" value="Unassembled WGS sequence"/>
</dbReference>
<protein>
    <submittedName>
        <fullName evidence="2">Uncharacterized protein</fullName>
    </submittedName>
</protein>
<evidence type="ECO:0000256" key="1">
    <source>
        <dbReference type="SAM" id="SignalP"/>
    </source>
</evidence>
<sequence length="90" mass="9197">MTRISMTFAAASLTLSLAPAAHAYQTEIDLDQIALEAGETLNVLFADHDTAPNGTCSPGLDPELALALGLTSEAGEPNPAISLSLACNAE</sequence>
<gene>
    <name evidence="2" type="ORF">SAMN05444003_1154</name>
</gene>
<keyword evidence="3" id="KW-1185">Reference proteome</keyword>
<evidence type="ECO:0000313" key="3">
    <source>
        <dbReference type="Proteomes" id="UP000184074"/>
    </source>
</evidence>
<feature type="chain" id="PRO_5012997008" evidence="1">
    <location>
        <begin position="24"/>
        <end position="90"/>
    </location>
</feature>
<dbReference type="RefSeq" id="WP_072899876.1">
    <property type="nucleotide sequence ID" value="NZ_FQXB01000001.1"/>
</dbReference>
<name>A0A1M5N2V2_9RHOB</name>
<keyword evidence="1" id="KW-0732">Signal</keyword>
<evidence type="ECO:0000313" key="2">
    <source>
        <dbReference type="EMBL" id="SHG83755.1"/>
    </source>
</evidence>
<accession>A0A1M5N2V2</accession>
<reference evidence="2 3" key="1">
    <citation type="submission" date="2016-11" db="EMBL/GenBank/DDBJ databases">
        <authorList>
            <person name="Jaros S."/>
            <person name="Januszkiewicz K."/>
            <person name="Wedrychowicz H."/>
        </authorList>
    </citation>
    <scope>NUCLEOTIDE SEQUENCE [LARGE SCALE GENOMIC DNA]</scope>
    <source>
        <strain evidence="2 3">DSM 28715</strain>
    </source>
</reference>
<proteinExistence type="predicted"/>
<dbReference type="AlphaFoldDB" id="A0A1M5N2V2"/>